<dbReference type="OrthoDB" id="1014446at2"/>
<evidence type="ECO:0000313" key="3">
    <source>
        <dbReference type="Proteomes" id="UP000030134"/>
    </source>
</evidence>
<evidence type="ECO:0000313" key="2">
    <source>
        <dbReference type="EMBL" id="KGN97296.1"/>
    </source>
</evidence>
<protein>
    <recommendedName>
        <fullName evidence="4">Lipoprotein</fullName>
    </recommendedName>
</protein>
<accession>A0A0A2G216</accession>
<sequence length="340" mass="39194">MKKIIFMLALTTSVALSFSSCKKKEITNKVEGIMPQKIELQMRGGHMHGSLFHADATLSQVAFPLKNKALVTLELQADGKSYKPLSNEPIRLIANRVWSSEIVFSDRDNKRLNGYYTANDKKDLFQFFLTAENVRQYTPGQAQEGATLNKSLEMMMSGFVYRDTNPEHLMFGKKNGHHHGDHDHDHGDHDHDHGDHAHAGTLRHDDDEKVELSNANIGFKGYFNNPATQKAENFIGVRESYVAFDLVYHFVRFATPKDKMKGNQHRNAFAWEESFNALTLCSFKIPVRIVTKHPNDKETLNIFFKDIAKEFQLTEEQVHEMWDEARNIPQEERKKEYYSM</sequence>
<organism evidence="2 3">
    <name type="scientific">Porphyromonas gingivicanis</name>
    <dbReference type="NCBI Taxonomy" id="266762"/>
    <lineage>
        <taxon>Bacteria</taxon>
        <taxon>Pseudomonadati</taxon>
        <taxon>Bacteroidota</taxon>
        <taxon>Bacteroidia</taxon>
        <taxon>Bacteroidales</taxon>
        <taxon>Porphyromonadaceae</taxon>
        <taxon>Porphyromonas</taxon>
    </lineage>
</organism>
<dbReference type="EMBL" id="JQZW01000015">
    <property type="protein sequence ID" value="KGN97296.1"/>
    <property type="molecule type" value="Genomic_DNA"/>
</dbReference>
<keyword evidence="3" id="KW-1185">Reference proteome</keyword>
<proteinExistence type="predicted"/>
<dbReference type="PROSITE" id="PS51257">
    <property type="entry name" value="PROKAR_LIPOPROTEIN"/>
    <property type="match status" value="1"/>
</dbReference>
<reference evidence="2 3" key="1">
    <citation type="submission" date="2014-08" db="EMBL/GenBank/DDBJ databases">
        <title>Porphyromonas gingivicanis strain:COT-022_OH1391 Genome sequencing.</title>
        <authorList>
            <person name="Wallis C."/>
            <person name="Deusch O."/>
            <person name="O'Flynn C."/>
            <person name="Davis I."/>
            <person name="Jospin G."/>
            <person name="Darling A.E."/>
            <person name="Coil D.A."/>
            <person name="Alexiev A."/>
            <person name="Horsfall A."/>
            <person name="Kirkwood N."/>
            <person name="Harris S."/>
            <person name="Eisen J.A."/>
        </authorList>
    </citation>
    <scope>NUCLEOTIDE SEQUENCE [LARGE SCALE GENOMIC DNA]</scope>
    <source>
        <strain evidence="3">COT-022 OH1391</strain>
    </source>
</reference>
<dbReference type="RefSeq" id="WP_025843136.1">
    <property type="nucleotide sequence ID" value="NZ_JQZW01000015.1"/>
</dbReference>
<dbReference type="Proteomes" id="UP000030134">
    <property type="component" value="Unassembled WGS sequence"/>
</dbReference>
<evidence type="ECO:0008006" key="4">
    <source>
        <dbReference type="Google" id="ProtNLM"/>
    </source>
</evidence>
<dbReference type="STRING" id="266762.HQ36_08130"/>
<gene>
    <name evidence="2" type="ORF">HQ36_08130</name>
</gene>
<comment type="caution">
    <text evidence="2">The sequence shown here is derived from an EMBL/GenBank/DDBJ whole genome shotgun (WGS) entry which is preliminary data.</text>
</comment>
<evidence type="ECO:0000256" key="1">
    <source>
        <dbReference type="SAM" id="MobiDB-lite"/>
    </source>
</evidence>
<feature type="region of interest" description="Disordered" evidence="1">
    <location>
        <begin position="173"/>
        <end position="203"/>
    </location>
</feature>
<name>A0A0A2G216_9PORP</name>
<dbReference type="AlphaFoldDB" id="A0A0A2G216"/>
<feature type="compositionally biased region" description="Basic and acidic residues" evidence="1">
    <location>
        <begin position="178"/>
        <end position="203"/>
    </location>
</feature>